<organism evidence="1 2">
    <name type="scientific">Venturia effusa</name>
    <dbReference type="NCBI Taxonomy" id="50376"/>
    <lineage>
        <taxon>Eukaryota</taxon>
        <taxon>Fungi</taxon>
        <taxon>Dikarya</taxon>
        <taxon>Ascomycota</taxon>
        <taxon>Pezizomycotina</taxon>
        <taxon>Dothideomycetes</taxon>
        <taxon>Pleosporomycetidae</taxon>
        <taxon>Venturiales</taxon>
        <taxon>Venturiaceae</taxon>
        <taxon>Venturia</taxon>
    </lineage>
</organism>
<dbReference type="SUPFAM" id="SSF54427">
    <property type="entry name" value="NTF2-like"/>
    <property type="match status" value="1"/>
</dbReference>
<dbReference type="Proteomes" id="UP000316270">
    <property type="component" value="Chromosome 17"/>
</dbReference>
<keyword evidence="2" id="KW-1185">Reference proteome</keyword>
<evidence type="ECO:0008006" key="3">
    <source>
        <dbReference type="Google" id="ProtNLM"/>
    </source>
</evidence>
<reference evidence="1 2" key="1">
    <citation type="submission" date="2019-07" db="EMBL/GenBank/DDBJ databases">
        <title>Finished genome of Venturia effusa.</title>
        <authorList>
            <person name="Young C.A."/>
            <person name="Cox M.P."/>
            <person name="Ganley A.R.D."/>
            <person name="David W.J."/>
        </authorList>
    </citation>
    <scope>NUCLEOTIDE SEQUENCE [LARGE SCALE GENOMIC DNA]</scope>
    <source>
        <strain evidence="2">albino</strain>
    </source>
</reference>
<dbReference type="InterPro" id="IPR032710">
    <property type="entry name" value="NTF2-like_dom_sf"/>
</dbReference>
<evidence type="ECO:0000313" key="2">
    <source>
        <dbReference type="Proteomes" id="UP000316270"/>
    </source>
</evidence>
<evidence type="ECO:0000313" key="1">
    <source>
        <dbReference type="EMBL" id="QDS77275.1"/>
    </source>
</evidence>
<name>A0A517LNQ5_9PEZI</name>
<dbReference type="EMBL" id="CP042201">
    <property type="protein sequence ID" value="QDS77275.1"/>
    <property type="molecule type" value="Genomic_DNA"/>
</dbReference>
<sequence>MTDIWPSPPIIVPEQVKQLITRFFDISDSTDPDSGSSFAEELFTKDGYFKTHRTCIFRGHDEIASSRPSNLPIIAYRKHHFIKIYTNDCPATDLLVLGNFEIGFKTGSVLLLDFTARFVVDTEEGKLRSVEVFSDGGESKEAFEEAMRGWDERKGGK</sequence>
<protein>
    <recommendedName>
        <fullName evidence="3">SnoaL-like domain-containing protein</fullName>
    </recommendedName>
</protein>
<accession>A0A517LNQ5</accession>
<proteinExistence type="predicted"/>
<dbReference type="OrthoDB" id="3468019at2759"/>
<dbReference type="AlphaFoldDB" id="A0A517LNQ5"/>
<gene>
    <name evidence="1" type="ORF">FKW77_003952</name>
</gene>